<name>A0ABP0FJY9_CLALP</name>
<feature type="region of interest" description="Disordered" evidence="9">
    <location>
        <begin position="903"/>
        <end position="922"/>
    </location>
</feature>
<sequence>MASKHKFNALAAVRMMNQSDEEESDEGKDGDDEKIAEFLKVEVNETSQPLKSILKKKNPDDLLSQDSEEVLVSSTETGNESTEKEGKREPGHNLSEVKKDKSPSASKPNVPAVQKKIVLKITGLPYDIKVNELITFLGIWPRNGADGLKFICDTAGDPTGYGYIEIENHQDKMACLKMSGLRIKSRPVQVTLSSGNAMALEWMSTQRILKQIEQSPFVRIGNLAYVTSRQDIVRLLSAFDRKLEDVYCHTYKRGMNNSGFAYAIMDSTEMAQELCTQNLILNKRKLPMKRVHPELVFRWCRRNAIKLKIRDSVKYSMEVDVPVPVLEPQEDDGELPFSGPQETIINTMIDATKEGNRTNNVEDMKVKAINSDPKSNIFVYDEDKLDSVEGSNLLPHKKKDEKLTEEAEKINLDPDSNVFFYNSDDSGDVAVPFSPSQSESKATKVFRDDPASNIFIYDVDDAIDDNNNQTNRASKETEKKRSSDFDRKKRKKQKRNCEKESGSGRHRDFRHPPGSHMNTGPSDPRLMPLDIGPMGPHGPDARLLCPDGPMLRGPDPRMMGMGPNPAMVGPQMMLTDQIPLSPQMMGPNGPSGIPVLGVPSQMMGLGGPRIMGATGPDPRILGPMGPNIGSRGPNQRRPGMGPTGTENQGMPAQMSHGPRMGNMGASPVMMSGPNFSSSAMGSGMMPTIYVRMYNVPDQANTDDIKDFFNPVQPAKIAQNVGYDIYDVDFYNPQDALMALQRQGMMIRKNSVKLEMLPGPPVPLPPRAAKVRSKKVRKDLPLAVQVGQPQPMKRRIYEDDSRKGPLRRKEAKSLHNRVRATEPPKAIINIEVEPFPDNPLDYHIRPYDPSTPEGQCMIRPMEGFFCTLCRKFYKAKAAGYVTHCKTKIHYDNVKKYLEELNEKKENEKGTKYSESALRRGSWL</sequence>
<evidence type="ECO:0000256" key="4">
    <source>
        <dbReference type="ARBA" id="ARBA00022771"/>
    </source>
</evidence>
<dbReference type="Gene3D" id="3.30.70.330">
    <property type="match status" value="2"/>
</dbReference>
<comment type="subcellular location">
    <subcellularLocation>
        <location evidence="1">Nucleus</location>
    </subcellularLocation>
</comment>
<dbReference type="Proteomes" id="UP001642483">
    <property type="component" value="Unassembled WGS sequence"/>
</dbReference>
<dbReference type="SMART" id="SM00451">
    <property type="entry name" value="ZnF_U1"/>
    <property type="match status" value="1"/>
</dbReference>
<accession>A0ABP0FJY9</accession>
<evidence type="ECO:0000256" key="6">
    <source>
        <dbReference type="ARBA" id="ARBA00022884"/>
    </source>
</evidence>
<dbReference type="PROSITE" id="PS50102">
    <property type="entry name" value="RRM"/>
    <property type="match status" value="1"/>
</dbReference>
<dbReference type="InterPro" id="IPR035979">
    <property type="entry name" value="RBD_domain_sf"/>
</dbReference>
<keyword evidence="3" id="KW-0677">Repeat</keyword>
<evidence type="ECO:0000259" key="10">
    <source>
        <dbReference type="PROSITE" id="PS50102"/>
    </source>
</evidence>
<evidence type="ECO:0000259" key="11">
    <source>
        <dbReference type="PROSITE" id="PS50171"/>
    </source>
</evidence>
<proteinExistence type="predicted"/>
<evidence type="ECO:0000256" key="8">
    <source>
        <dbReference type="PROSITE-ProRule" id="PRU00176"/>
    </source>
</evidence>
<feature type="compositionally biased region" description="Acidic residues" evidence="9">
    <location>
        <begin position="19"/>
        <end position="30"/>
    </location>
</feature>
<dbReference type="InterPro" id="IPR003604">
    <property type="entry name" value="Matrin/U1-like-C_Znf_C2H2"/>
</dbReference>
<evidence type="ECO:0000256" key="3">
    <source>
        <dbReference type="ARBA" id="ARBA00022737"/>
    </source>
</evidence>
<evidence type="ECO:0000256" key="9">
    <source>
        <dbReference type="SAM" id="MobiDB-lite"/>
    </source>
</evidence>
<organism evidence="12 13">
    <name type="scientific">Clavelina lepadiformis</name>
    <name type="common">Light-bulb sea squirt</name>
    <name type="synonym">Ascidia lepadiformis</name>
    <dbReference type="NCBI Taxonomy" id="159417"/>
    <lineage>
        <taxon>Eukaryota</taxon>
        <taxon>Metazoa</taxon>
        <taxon>Chordata</taxon>
        <taxon>Tunicata</taxon>
        <taxon>Ascidiacea</taxon>
        <taxon>Aplousobranchia</taxon>
        <taxon>Clavelinidae</taxon>
        <taxon>Clavelina</taxon>
    </lineage>
</organism>
<dbReference type="InterPro" id="IPR000504">
    <property type="entry name" value="RRM_dom"/>
</dbReference>
<keyword evidence="5" id="KW-0862">Zinc</keyword>
<feature type="compositionally biased region" description="Basic and acidic residues" evidence="9">
    <location>
        <begin position="31"/>
        <end position="43"/>
    </location>
</feature>
<keyword evidence="7" id="KW-0539">Nucleus</keyword>
<reference evidence="12 13" key="1">
    <citation type="submission" date="2024-02" db="EMBL/GenBank/DDBJ databases">
        <authorList>
            <person name="Daric V."/>
            <person name="Darras S."/>
        </authorList>
    </citation>
    <scope>NUCLEOTIDE SEQUENCE [LARGE SCALE GENOMIC DNA]</scope>
</reference>
<keyword evidence="2" id="KW-0479">Metal-binding</keyword>
<dbReference type="InterPro" id="IPR050666">
    <property type="entry name" value="ESRP"/>
</dbReference>
<evidence type="ECO:0000256" key="5">
    <source>
        <dbReference type="ARBA" id="ARBA00022833"/>
    </source>
</evidence>
<comment type="caution">
    <text evidence="12">The sequence shown here is derived from an EMBL/GenBank/DDBJ whole genome shotgun (WGS) entry which is preliminary data.</text>
</comment>
<feature type="domain" description="Matrin-type" evidence="11">
    <location>
        <begin position="863"/>
        <end position="894"/>
    </location>
</feature>
<dbReference type="PANTHER" id="PTHR13976">
    <property type="entry name" value="HETEROGENEOUS NUCLEAR RIBONUCLEOPROTEIN-RELATED"/>
    <property type="match status" value="1"/>
</dbReference>
<feature type="region of interest" description="Disordered" evidence="9">
    <location>
        <begin position="625"/>
        <end position="666"/>
    </location>
</feature>
<dbReference type="InterPro" id="IPR000690">
    <property type="entry name" value="Matrin/U1-C_Znf_C2H2"/>
</dbReference>
<keyword evidence="4" id="KW-0863">Zinc-finger</keyword>
<evidence type="ECO:0000256" key="7">
    <source>
        <dbReference type="ARBA" id="ARBA00023242"/>
    </source>
</evidence>
<feature type="compositionally biased region" description="Basic and acidic residues" evidence="9">
    <location>
        <begin position="81"/>
        <end position="102"/>
    </location>
</feature>
<feature type="compositionally biased region" description="Basic and acidic residues" evidence="9">
    <location>
        <begin position="473"/>
        <end position="487"/>
    </location>
</feature>
<dbReference type="SUPFAM" id="SSF54928">
    <property type="entry name" value="RNA-binding domain, RBD"/>
    <property type="match status" value="2"/>
</dbReference>
<evidence type="ECO:0000313" key="12">
    <source>
        <dbReference type="EMBL" id="CAK8679273.1"/>
    </source>
</evidence>
<feature type="region of interest" description="Disordered" evidence="9">
    <location>
        <begin position="1"/>
        <end position="109"/>
    </location>
</feature>
<dbReference type="EMBL" id="CAWYQH010000057">
    <property type="protein sequence ID" value="CAK8679273.1"/>
    <property type="molecule type" value="Genomic_DNA"/>
</dbReference>
<keyword evidence="13" id="KW-1185">Reference proteome</keyword>
<protein>
    <submittedName>
        <fullName evidence="12">Uncharacterized protein</fullName>
    </submittedName>
</protein>
<evidence type="ECO:0000313" key="13">
    <source>
        <dbReference type="Proteomes" id="UP001642483"/>
    </source>
</evidence>
<feature type="domain" description="RRM" evidence="10">
    <location>
        <begin position="117"/>
        <end position="195"/>
    </location>
</feature>
<evidence type="ECO:0000256" key="1">
    <source>
        <dbReference type="ARBA" id="ARBA00004123"/>
    </source>
</evidence>
<gene>
    <name evidence="12" type="ORF">CVLEPA_LOCUS9523</name>
</gene>
<feature type="compositionally biased region" description="Basic and acidic residues" evidence="9">
    <location>
        <begin position="495"/>
        <end position="506"/>
    </location>
</feature>
<dbReference type="PROSITE" id="PS50171">
    <property type="entry name" value="ZF_MATRIN"/>
    <property type="match status" value="1"/>
</dbReference>
<dbReference type="InterPro" id="IPR012677">
    <property type="entry name" value="Nucleotide-bd_a/b_plait_sf"/>
</dbReference>
<keyword evidence="6 8" id="KW-0694">RNA-binding</keyword>
<evidence type="ECO:0000256" key="2">
    <source>
        <dbReference type="ARBA" id="ARBA00022723"/>
    </source>
</evidence>
<dbReference type="SMART" id="SM00360">
    <property type="entry name" value="RRM"/>
    <property type="match status" value="2"/>
</dbReference>
<feature type="region of interest" description="Disordered" evidence="9">
    <location>
        <begin position="463"/>
        <end position="529"/>
    </location>
</feature>